<gene>
    <name evidence="3" type="primary">prfB_2</name>
    <name evidence="3" type="ORF">Thiowin_00667</name>
</gene>
<dbReference type="NCBIfam" id="TIGR03072">
    <property type="entry name" value="release_prfH"/>
    <property type="match status" value="1"/>
</dbReference>
<dbReference type="PANTHER" id="PTHR43804">
    <property type="entry name" value="LD18447P"/>
    <property type="match status" value="1"/>
</dbReference>
<protein>
    <submittedName>
        <fullName evidence="3">Peptide chain release factor 2</fullName>
    </submittedName>
</protein>
<dbReference type="Gene3D" id="3.30.70.1660">
    <property type="match status" value="1"/>
</dbReference>
<organism evidence="3 4">
    <name type="scientific">Thiorhodovibrio winogradskyi</name>
    <dbReference type="NCBI Taxonomy" id="77007"/>
    <lineage>
        <taxon>Bacteria</taxon>
        <taxon>Pseudomonadati</taxon>
        <taxon>Pseudomonadota</taxon>
        <taxon>Gammaproteobacteria</taxon>
        <taxon>Chromatiales</taxon>
        <taxon>Chromatiaceae</taxon>
        <taxon>Thiorhodovibrio</taxon>
    </lineage>
</organism>
<dbReference type="InterPro" id="IPR045853">
    <property type="entry name" value="Pep_chain_release_fac_I_sf"/>
</dbReference>
<keyword evidence="4" id="KW-1185">Reference proteome</keyword>
<dbReference type="InterPro" id="IPR050057">
    <property type="entry name" value="Prokaryotic/Mito_RF"/>
</dbReference>
<proteinExistence type="inferred from homology"/>
<feature type="domain" description="Prokaryotic-type class I peptide chain release factors" evidence="2">
    <location>
        <begin position="111"/>
        <end position="189"/>
    </location>
</feature>
<comment type="similarity">
    <text evidence="1">Belongs to the prokaryotic/mitochondrial release factor family.</text>
</comment>
<dbReference type="RefSeq" id="WP_328986301.1">
    <property type="nucleotide sequence ID" value="NZ_CP121472.1"/>
</dbReference>
<dbReference type="Gene3D" id="3.30.160.20">
    <property type="match status" value="1"/>
</dbReference>
<dbReference type="EMBL" id="CP121472">
    <property type="protein sequence ID" value="WPL15750.1"/>
    <property type="molecule type" value="Genomic_DNA"/>
</dbReference>
<dbReference type="PANTHER" id="PTHR43804:SF9">
    <property type="entry name" value="PEPTIDE CHAIN RELEASE FACTOR HOMOLOG-RELATED"/>
    <property type="match status" value="1"/>
</dbReference>
<evidence type="ECO:0000259" key="2">
    <source>
        <dbReference type="Pfam" id="PF00472"/>
    </source>
</evidence>
<reference evidence="3 4" key="1">
    <citation type="journal article" date="2023" name="Microorganisms">
        <title>Thiorhodovibrio frisius and Trv. litoralis spp. nov., Two Novel Members from a Clade of Fastidious Purple Sulfur Bacteria That Exhibit Unique Red-Shifted Light-Harvesting Capabilities.</title>
        <authorList>
            <person name="Methner A."/>
            <person name="Kuzyk S.B."/>
            <person name="Petersen J."/>
            <person name="Bauer S."/>
            <person name="Brinkmann H."/>
            <person name="Sichau K."/>
            <person name="Wanner G."/>
            <person name="Wolf J."/>
            <person name="Neumann-Schaal M."/>
            <person name="Henke P."/>
            <person name="Tank M."/>
            <person name="Sproer C."/>
            <person name="Bunk B."/>
            <person name="Overmann J."/>
        </authorList>
    </citation>
    <scope>NUCLEOTIDE SEQUENCE [LARGE SCALE GENOMIC DNA]</scope>
    <source>
        <strain evidence="3 4">DSM 6702</strain>
    </source>
</reference>
<evidence type="ECO:0000313" key="3">
    <source>
        <dbReference type="EMBL" id="WPL15750.1"/>
    </source>
</evidence>
<accession>A0ABZ0S5D8</accession>
<evidence type="ECO:0000313" key="4">
    <source>
        <dbReference type="Proteomes" id="UP001432180"/>
    </source>
</evidence>
<dbReference type="Pfam" id="PF00472">
    <property type="entry name" value="RF-1"/>
    <property type="match status" value="1"/>
</dbReference>
<dbReference type="InterPro" id="IPR017509">
    <property type="entry name" value="PrfH"/>
</dbReference>
<dbReference type="SUPFAM" id="SSF75620">
    <property type="entry name" value="Release factor"/>
    <property type="match status" value="1"/>
</dbReference>
<evidence type="ECO:0000256" key="1">
    <source>
        <dbReference type="ARBA" id="ARBA00010835"/>
    </source>
</evidence>
<dbReference type="Proteomes" id="UP001432180">
    <property type="component" value="Chromosome"/>
</dbReference>
<sequence>MSTPRLWLQLSAGRYPDECEWVVGQLAPRQTAELTDRGLAVEEIDRTPGQHAGDARSVLLRVSGPDVRARVADWLGTIQWIGASPYRPNHKRKNWFVRILAFTEPVVYTWREHDLRIETQCASGPGGQHVNRTESAVRITHRPTGLSVLAQKERSQHTNRRLALARLGALLSQRADEQAHAAEDRKWRQHTWLERGMLCGFIVG</sequence>
<name>A0ABZ0S5D8_9GAMM</name>
<dbReference type="InterPro" id="IPR000352">
    <property type="entry name" value="Pep_chain_release_fac_I"/>
</dbReference>